<dbReference type="PROSITE" id="PS51857">
    <property type="entry name" value="CSD_2"/>
    <property type="match status" value="1"/>
</dbReference>
<dbReference type="CDD" id="cd04458">
    <property type="entry name" value="CSP_CDS"/>
    <property type="match status" value="1"/>
</dbReference>
<feature type="compositionally biased region" description="Basic and acidic residues" evidence="1">
    <location>
        <begin position="97"/>
        <end position="115"/>
    </location>
</feature>
<evidence type="ECO:0000313" key="3">
    <source>
        <dbReference type="EMBL" id="QHT94660.1"/>
    </source>
</evidence>
<sequence length="122" mass="14014">MSSTDRYTGQVKWFNNKTGYGFITICDGEHKDKDIFTHYSSIRVSDSQYKYLVQGEYVELGLIKPDAGDHEYQAVDVTGIKSGRIMCETRQQSMPPGDRRPRGRTQEKPLRREMDTDAANNE</sequence>
<dbReference type="Pfam" id="PF00313">
    <property type="entry name" value="CSD"/>
    <property type="match status" value="1"/>
</dbReference>
<dbReference type="SMART" id="SM00357">
    <property type="entry name" value="CSP"/>
    <property type="match status" value="1"/>
</dbReference>
<dbReference type="InterPro" id="IPR011129">
    <property type="entry name" value="CSD"/>
</dbReference>
<accession>A0A6C0IPZ5</accession>
<dbReference type="PANTHER" id="PTHR46565">
    <property type="entry name" value="COLD SHOCK DOMAIN PROTEIN 2"/>
    <property type="match status" value="1"/>
</dbReference>
<evidence type="ECO:0000259" key="2">
    <source>
        <dbReference type="PROSITE" id="PS51857"/>
    </source>
</evidence>
<name>A0A6C0IPZ5_9ZZZZ</name>
<organism evidence="3">
    <name type="scientific">viral metagenome</name>
    <dbReference type="NCBI Taxonomy" id="1070528"/>
    <lineage>
        <taxon>unclassified sequences</taxon>
        <taxon>metagenomes</taxon>
        <taxon>organismal metagenomes</taxon>
    </lineage>
</organism>
<dbReference type="EMBL" id="MN740228">
    <property type="protein sequence ID" value="QHT94660.1"/>
    <property type="molecule type" value="Genomic_DNA"/>
</dbReference>
<dbReference type="Gene3D" id="2.40.50.140">
    <property type="entry name" value="Nucleic acid-binding proteins"/>
    <property type="match status" value="1"/>
</dbReference>
<dbReference type="GO" id="GO:0003676">
    <property type="term" value="F:nucleic acid binding"/>
    <property type="evidence" value="ECO:0007669"/>
    <property type="project" value="InterPro"/>
</dbReference>
<dbReference type="PANTHER" id="PTHR46565:SF20">
    <property type="entry name" value="COLD SHOCK DOMAIN-CONTAINING PROTEIN 4"/>
    <property type="match status" value="1"/>
</dbReference>
<reference evidence="3" key="1">
    <citation type="journal article" date="2020" name="Nature">
        <title>Giant virus diversity and host interactions through global metagenomics.</title>
        <authorList>
            <person name="Schulz F."/>
            <person name="Roux S."/>
            <person name="Paez-Espino D."/>
            <person name="Jungbluth S."/>
            <person name="Walsh D.A."/>
            <person name="Denef V.J."/>
            <person name="McMahon K.D."/>
            <person name="Konstantinidis K.T."/>
            <person name="Eloe-Fadrosh E.A."/>
            <person name="Kyrpides N.C."/>
            <person name="Woyke T."/>
        </authorList>
    </citation>
    <scope>NUCLEOTIDE SEQUENCE</scope>
    <source>
        <strain evidence="3">GVMAG-M-3300024261-26</strain>
    </source>
</reference>
<feature type="region of interest" description="Disordered" evidence="1">
    <location>
        <begin position="88"/>
        <end position="122"/>
    </location>
</feature>
<evidence type="ECO:0000256" key="1">
    <source>
        <dbReference type="SAM" id="MobiDB-lite"/>
    </source>
</evidence>
<dbReference type="SUPFAM" id="SSF50249">
    <property type="entry name" value="Nucleic acid-binding proteins"/>
    <property type="match status" value="1"/>
</dbReference>
<proteinExistence type="predicted"/>
<protein>
    <recommendedName>
        <fullName evidence="2">CSD domain-containing protein</fullName>
    </recommendedName>
</protein>
<dbReference type="InterPro" id="IPR002059">
    <property type="entry name" value="CSP_DNA-bd"/>
</dbReference>
<dbReference type="PRINTS" id="PR00050">
    <property type="entry name" value="COLDSHOCK"/>
</dbReference>
<dbReference type="InterPro" id="IPR012340">
    <property type="entry name" value="NA-bd_OB-fold"/>
</dbReference>
<feature type="domain" description="CSD" evidence="2">
    <location>
        <begin position="6"/>
        <end position="79"/>
    </location>
</feature>
<dbReference type="AlphaFoldDB" id="A0A6C0IPZ5"/>